<reference evidence="2 5" key="2">
    <citation type="submission" date="2016-01" db="EMBL/GenBank/DDBJ databases">
        <authorList>
            <person name="Varghese N."/>
        </authorList>
    </citation>
    <scope>NUCLEOTIDE SEQUENCE [LARGE SCALE GENOMIC DNA]</scope>
    <source>
        <strain evidence="2 5">HL-91</strain>
    </source>
</reference>
<dbReference type="Proteomes" id="UP000182045">
    <property type="component" value="Unassembled WGS sequence"/>
</dbReference>
<dbReference type="InterPro" id="IPR050678">
    <property type="entry name" value="DNA_Partitioning_ATPase"/>
</dbReference>
<keyword evidence="5" id="KW-1185">Reference proteome</keyword>
<dbReference type="RefSeq" id="WP_072246363.1">
    <property type="nucleotide sequence ID" value="NZ_FBYC01000004.1"/>
</dbReference>
<comment type="caution">
    <text evidence="3">The sequence shown here is derived from an EMBL/GenBank/DDBJ whole genome shotgun (WGS) entry which is preliminary data.</text>
</comment>
<evidence type="ECO:0000313" key="3">
    <source>
        <dbReference type="EMBL" id="KPP95530.1"/>
    </source>
</evidence>
<dbReference type="EMBL" id="LJSG01000002">
    <property type="protein sequence ID" value="KPP95530.1"/>
    <property type="molecule type" value="Genomic_DNA"/>
</dbReference>
<evidence type="ECO:0000259" key="1">
    <source>
        <dbReference type="Pfam" id="PF01656"/>
    </source>
</evidence>
<dbReference type="CDD" id="cd02042">
    <property type="entry name" value="ParAB_family"/>
    <property type="match status" value="1"/>
</dbReference>
<gene>
    <name evidence="3" type="primary">parA</name>
    <name evidence="2" type="ORF">Ga0058931_2190</name>
    <name evidence="3" type="ORF">HLUCCA05_02415</name>
</gene>
<reference evidence="3 4" key="1">
    <citation type="submission" date="2015-09" db="EMBL/GenBank/DDBJ databases">
        <title>Identification and resolution of microdiversity through metagenomic sequencing of parallel consortia.</title>
        <authorList>
            <person name="Nelson W.C."/>
            <person name="Romine M.F."/>
            <person name="Lindemann S.R."/>
        </authorList>
    </citation>
    <scope>NUCLEOTIDE SEQUENCE [LARGE SCALE GENOMIC DNA]</scope>
    <source>
        <strain evidence="3">HL-91</strain>
    </source>
</reference>
<dbReference type="InterPro" id="IPR027417">
    <property type="entry name" value="P-loop_NTPase"/>
</dbReference>
<dbReference type="EMBL" id="FBYC01000004">
    <property type="protein sequence ID" value="CUX82139.1"/>
    <property type="molecule type" value="Genomic_DNA"/>
</dbReference>
<dbReference type="Gene3D" id="3.40.50.300">
    <property type="entry name" value="P-loop containing nucleotide triphosphate hydrolases"/>
    <property type="match status" value="1"/>
</dbReference>
<dbReference type="OrthoDB" id="9804460at2"/>
<dbReference type="InterPro" id="IPR002586">
    <property type="entry name" value="CobQ/CobB/MinD/ParA_Nub-bd_dom"/>
</dbReference>
<organism evidence="3 4">
    <name type="scientific">Roseibaca calidilacus</name>
    <dbReference type="NCBI Taxonomy" id="1666912"/>
    <lineage>
        <taxon>Bacteria</taxon>
        <taxon>Pseudomonadati</taxon>
        <taxon>Pseudomonadota</taxon>
        <taxon>Alphaproteobacteria</taxon>
        <taxon>Rhodobacterales</taxon>
        <taxon>Paracoccaceae</taxon>
        <taxon>Roseinatronobacter</taxon>
    </lineage>
</organism>
<sequence>MRVVVQNQKGGVGKTTTVRNLASALLAQGLAKSVVLADLDPQAHLSTMVPIQGTGNTAADWLVGQPVQPAAVEDEIGLSLLPSAEEMPLPVSDLAVPHGDWMIVDTAPGWSDLTVAMCRWADLVLCPLEPDFLGLSGVARLHERFTQHKIAHDKLRFLLCRFSGRLNLHRDVHSRLSARFGAPQLLDVTISNSIRISESAGFGRSVLDHAPDSPCAAEYSALARALAQSPPDNRERSVA</sequence>
<evidence type="ECO:0000313" key="2">
    <source>
        <dbReference type="EMBL" id="CUX82139.1"/>
    </source>
</evidence>
<evidence type="ECO:0000313" key="4">
    <source>
        <dbReference type="Proteomes" id="UP000050413"/>
    </source>
</evidence>
<dbReference type="SUPFAM" id="SSF52540">
    <property type="entry name" value="P-loop containing nucleoside triphosphate hydrolases"/>
    <property type="match status" value="1"/>
</dbReference>
<accession>A0A0P7WW74</accession>
<dbReference type="AlphaFoldDB" id="A0A0P7WW74"/>
<protein>
    <submittedName>
        <fullName evidence="3">Chromosome partitioning protein</fullName>
    </submittedName>
</protein>
<feature type="domain" description="CobQ/CobB/MinD/ParA nucleotide binding" evidence="1">
    <location>
        <begin position="3"/>
        <end position="205"/>
    </location>
</feature>
<dbReference type="Proteomes" id="UP000050413">
    <property type="component" value="Unassembled WGS sequence"/>
</dbReference>
<dbReference type="PANTHER" id="PTHR13696:SF99">
    <property type="entry name" value="COBYRINIC ACID AC-DIAMIDE SYNTHASE"/>
    <property type="match status" value="1"/>
</dbReference>
<name>A0A0P7WW74_9RHOB</name>
<evidence type="ECO:0000313" key="5">
    <source>
        <dbReference type="Proteomes" id="UP000182045"/>
    </source>
</evidence>
<dbReference type="PANTHER" id="PTHR13696">
    <property type="entry name" value="P-LOOP CONTAINING NUCLEOSIDE TRIPHOSPHATE HYDROLASE"/>
    <property type="match status" value="1"/>
</dbReference>
<dbReference type="Pfam" id="PF01656">
    <property type="entry name" value="CbiA"/>
    <property type="match status" value="1"/>
</dbReference>
<proteinExistence type="predicted"/>
<dbReference type="STRING" id="1666912.Ga0058931_2190"/>